<dbReference type="InterPro" id="IPR012349">
    <property type="entry name" value="Split_barrel_FMN-bd"/>
</dbReference>
<dbReference type="EMBL" id="JACTVA010000008">
    <property type="protein sequence ID" value="MBC9206598.1"/>
    <property type="molecule type" value="Genomic_DNA"/>
</dbReference>
<accession>A0ABR7RJM5</accession>
<organism evidence="2 3">
    <name type="scientific">Teichococcus aerophilus</name>
    <dbReference type="NCBI Taxonomy" id="1224513"/>
    <lineage>
        <taxon>Bacteria</taxon>
        <taxon>Pseudomonadati</taxon>
        <taxon>Pseudomonadota</taxon>
        <taxon>Alphaproteobacteria</taxon>
        <taxon>Acetobacterales</taxon>
        <taxon>Roseomonadaceae</taxon>
        <taxon>Roseomonas</taxon>
    </lineage>
</organism>
<dbReference type="PANTHER" id="PTHR43812">
    <property type="entry name" value="BLR2425 PROTEIN"/>
    <property type="match status" value="1"/>
</dbReference>
<feature type="domain" description="Flavin reductase like" evidence="1">
    <location>
        <begin position="27"/>
        <end position="179"/>
    </location>
</feature>
<protein>
    <submittedName>
        <fullName evidence="2">Flavin reductase family protein</fullName>
    </submittedName>
</protein>
<dbReference type="RefSeq" id="WP_187783771.1">
    <property type="nucleotide sequence ID" value="NZ_JACTVA010000008.1"/>
</dbReference>
<evidence type="ECO:0000259" key="1">
    <source>
        <dbReference type="SMART" id="SM00903"/>
    </source>
</evidence>
<gene>
    <name evidence="2" type="ORF">IBL26_07090</name>
</gene>
<dbReference type="InterPro" id="IPR002563">
    <property type="entry name" value="Flavin_Rdtase-like_dom"/>
</dbReference>
<proteinExistence type="predicted"/>
<evidence type="ECO:0000313" key="3">
    <source>
        <dbReference type="Proteomes" id="UP000626026"/>
    </source>
</evidence>
<dbReference type="Proteomes" id="UP000626026">
    <property type="component" value="Unassembled WGS sequence"/>
</dbReference>
<keyword evidence="3" id="KW-1185">Reference proteome</keyword>
<evidence type="ECO:0000313" key="2">
    <source>
        <dbReference type="EMBL" id="MBC9206598.1"/>
    </source>
</evidence>
<dbReference type="Pfam" id="PF01613">
    <property type="entry name" value="Flavin_Reduct"/>
    <property type="match status" value="1"/>
</dbReference>
<comment type="caution">
    <text evidence="2">The sequence shown here is derived from an EMBL/GenBank/DDBJ whole genome shotgun (WGS) entry which is preliminary data.</text>
</comment>
<dbReference type="SMART" id="SM00903">
    <property type="entry name" value="Flavin_Reduct"/>
    <property type="match status" value="1"/>
</dbReference>
<dbReference type="PANTHER" id="PTHR43812:SF2">
    <property type="entry name" value="FLAVIN REDUCTASE LIKE DOMAIN-CONTAINING PROTEIN"/>
    <property type="match status" value="1"/>
</dbReference>
<dbReference type="SUPFAM" id="SSF50475">
    <property type="entry name" value="FMN-binding split barrel"/>
    <property type="match status" value="1"/>
</dbReference>
<sequence>MTDQGDTHFYEPTKGHGLPHDPFNAIVGPRPIGWISTRGADGSVNLAPYSFFNAFCYTPPIVGFSTTGMQKDSLRNARETGEFGWSLVTRGLSEAMNATCAPVPYGTDEFELAGLTKAPSRLIQAPRVAESPASFECKVTHIVDLKGHDGRPAQGWLVIGEVVAVHINRSLLKDGIYDTFNSGVVLRGGGPSAYAAIDPDNRFDLIRPR</sequence>
<dbReference type="Gene3D" id="2.30.110.10">
    <property type="entry name" value="Electron Transport, Fmn-binding Protein, Chain A"/>
    <property type="match status" value="1"/>
</dbReference>
<reference evidence="2 3" key="1">
    <citation type="journal article" date="2013" name="Int. J. Syst. Evol. Microbiol.">
        <title>Roseomonas aerophila sp. nov., isolated from air.</title>
        <authorList>
            <person name="Kim S.J."/>
            <person name="Weon H.Y."/>
            <person name="Ahn J.H."/>
            <person name="Hong S.B."/>
            <person name="Seok S.J."/>
            <person name="Whang K.S."/>
            <person name="Kwon S.W."/>
        </authorList>
    </citation>
    <scope>NUCLEOTIDE SEQUENCE [LARGE SCALE GENOMIC DNA]</scope>
    <source>
        <strain evidence="2 3">NBRC 108923</strain>
    </source>
</reference>
<name>A0ABR7RJM5_9PROT</name>